<feature type="region of interest" description="Disordered" evidence="1">
    <location>
        <begin position="90"/>
        <end position="122"/>
    </location>
</feature>
<feature type="region of interest" description="Disordered" evidence="1">
    <location>
        <begin position="46"/>
        <end position="78"/>
    </location>
</feature>
<reference evidence="2" key="1">
    <citation type="submission" date="2021-05" db="EMBL/GenBank/DDBJ databases">
        <authorList>
            <person name="Alioto T."/>
            <person name="Alioto T."/>
            <person name="Gomez Garrido J."/>
        </authorList>
    </citation>
    <scope>NUCLEOTIDE SEQUENCE</scope>
</reference>
<proteinExistence type="predicted"/>
<sequence>MARPPSRFAWPKALAEAAVAAGSIASSAARSGSSFRQRRAGMDLLRRRSAEELSPADESTTVLLRSAPSRRTRIRAPGVGRGRCCMVAAVEHDPSRRKTVRPLAAAAGGSRGHHAENRSIAN</sequence>
<feature type="compositionally biased region" description="Basic and acidic residues" evidence="1">
    <location>
        <begin position="113"/>
        <end position="122"/>
    </location>
</feature>
<dbReference type="EMBL" id="HBUE01274259">
    <property type="protein sequence ID" value="CAG6565463.1"/>
    <property type="molecule type" value="Transcribed_RNA"/>
</dbReference>
<dbReference type="AlphaFoldDB" id="A0A8D8DPZ3"/>
<evidence type="ECO:0000313" key="2">
    <source>
        <dbReference type="EMBL" id="CAG6513982.1"/>
    </source>
</evidence>
<protein>
    <submittedName>
        <fullName evidence="2">(northern house mosquito) hypothetical protein</fullName>
    </submittedName>
</protein>
<organism evidence="2">
    <name type="scientific">Culex pipiens</name>
    <name type="common">House mosquito</name>
    <dbReference type="NCBI Taxonomy" id="7175"/>
    <lineage>
        <taxon>Eukaryota</taxon>
        <taxon>Metazoa</taxon>
        <taxon>Ecdysozoa</taxon>
        <taxon>Arthropoda</taxon>
        <taxon>Hexapoda</taxon>
        <taxon>Insecta</taxon>
        <taxon>Pterygota</taxon>
        <taxon>Neoptera</taxon>
        <taxon>Endopterygota</taxon>
        <taxon>Diptera</taxon>
        <taxon>Nematocera</taxon>
        <taxon>Culicoidea</taxon>
        <taxon>Culicidae</taxon>
        <taxon>Culicinae</taxon>
        <taxon>Culicini</taxon>
        <taxon>Culex</taxon>
        <taxon>Culex</taxon>
    </lineage>
</organism>
<dbReference type="EMBL" id="HBUE01083237">
    <property type="protein sequence ID" value="CAG6478487.1"/>
    <property type="molecule type" value="Transcribed_RNA"/>
</dbReference>
<evidence type="ECO:0000256" key="1">
    <source>
        <dbReference type="SAM" id="MobiDB-lite"/>
    </source>
</evidence>
<name>A0A8D8DPZ3_CULPI</name>
<dbReference type="EMBL" id="HBUE01168894">
    <property type="protein sequence ID" value="CAG6513982.1"/>
    <property type="molecule type" value="Transcribed_RNA"/>
</dbReference>
<accession>A0A8D8DPZ3</accession>